<evidence type="ECO:0000313" key="2">
    <source>
        <dbReference type="EMBL" id="GFY57949.1"/>
    </source>
</evidence>
<accession>A0A8X7CAN2</accession>
<dbReference type="OrthoDB" id="6435532at2759"/>
<protein>
    <recommendedName>
        <fullName evidence="1">Protein kinase domain-containing protein</fullName>
    </recommendedName>
</protein>
<evidence type="ECO:0000313" key="3">
    <source>
        <dbReference type="Proteomes" id="UP000886998"/>
    </source>
</evidence>
<dbReference type="InterPro" id="IPR000719">
    <property type="entry name" value="Prot_kinase_dom"/>
</dbReference>
<evidence type="ECO:0000259" key="1">
    <source>
        <dbReference type="PROSITE" id="PS50011"/>
    </source>
</evidence>
<sequence>MVEDILRRLQQVHGDMLITEQIYNETLIINENKVFTTVEMKLHDFGMISPQRIDRNDFDNKIARELGYNFIALQHQVTELIPQLTPEVMFSIKFYVK</sequence>
<reference evidence="2" key="1">
    <citation type="submission" date="2020-08" db="EMBL/GenBank/DDBJ databases">
        <title>Multicomponent nature underlies the extraordinary mechanical properties of spider dragline silk.</title>
        <authorList>
            <person name="Kono N."/>
            <person name="Nakamura H."/>
            <person name="Mori M."/>
            <person name="Yoshida Y."/>
            <person name="Ohtoshi R."/>
            <person name="Malay A.D."/>
            <person name="Moran D.A.P."/>
            <person name="Tomita M."/>
            <person name="Numata K."/>
            <person name="Arakawa K."/>
        </authorList>
    </citation>
    <scope>NUCLEOTIDE SEQUENCE</scope>
</reference>
<keyword evidence="3" id="KW-1185">Reference proteome</keyword>
<organism evidence="2 3">
    <name type="scientific">Trichonephila inaurata madagascariensis</name>
    <dbReference type="NCBI Taxonomy" id="2747483"/>
    <lineage>
        <taxon>Eukaryota</taxon>
        <taxon>Metazoa</taxon>
        <taxon>Ecdysozoa</taxon>
        <taxon>Arthropoda</taxon>
        <taxon>Chelicerata</taxon>
        <taxon>Arachnida</taxon>
        <taxon>Araneae</taxon>
        <taxon>Araneomorphae</taxon>
        <taxon>Entelegynae</taxon>
        <taxon>Araneoidea</taxon>
        <taxon>Nephilidae</taxon>
        <taxon>Trichonephila</taxon>
        <taxon>Trichonephila inaurata</taxon>
    </lineage>
</organism>
<comment type="caution">
    <text evidence="2">The sequence shown here is derived from an EMBL/GenBank/DDBJ whole genome shotgun (WGS) entry which is preliminary data.</text>
</comment>
<feature type="domain" description="Protein kinase" evidence="1">
    <location>
        <begin position="1"/>
        <end position="97"/>
    </location>
</feature>
<dbReference type="EMBL" id="BMAV01011822">
    <property type="protein sequence ID" value="GFY57949.1"/>
    <property type="molecule type" value="Genomic_DNA"/>
</dbReference>
<dbReference type="Proteomes" id="UP000886998">
    <property type="component" value="Unassembled WGS sequence"/>
</dbReference>
<name>A0A8X7CAN2_9ARAC</name>
<dbReference type="AlphaFoldDB" id="A0A8X7CAN2"/>
<proteinExistence type="predicted"/>
<gene>
    <name evidence="2" type="primary">X975_02616</name>
    <name evidence="2" type="ORF">TNIN_284071</name>
</gene>
<dbReference type="PROSITE" id="PS50011">
    <property type="entry name" value="PROTEIN_KINASE_DOM"/>
    <property type="match status" value="1"/>
</dbReference>
<dbReference type="GO" id="GO:0005524">
    <property type="term" value="F:ATP binding"/>
    <property type="evidence" value="ECO:0007669"/>
    <property type="project" value="InterPro"/>
</dbReference>
<dbReference type="GO" id="GO:0004672">
    <property type="term" value="F:protein kinase activity"/>
    <property type="evidence" value="ECO:0007669"/>
    <property type="project" value="InterPro"/>
</dbReference>